<feature type="region of interest" description="Disordered" evidence="1">
    <location>
        <begin position="426"/>
        <end position="447"/>
    </location>
</feature>
<feature type="region of interest" description="Disordered" evidence="1">
    <location>
        <begin position="334"/>
        <end position="372"/>
    </location>
</feature>
<evidence type="ECO:0000256" key="1">
    <source>
        <dbReference type="SAM" id="MobiDB-lite"/>
    </source>
</evidence>
<organism evidence="2 3">
    <name type="scientific">Blattamonas nauphoetae</name>
    <dbReference type="NCBI Taxonomy" id="2049346"/>
    <lineage>
        <taxon>Eukaryota</taxon>
        <taxon>Metamonada</taxon>
        <taxon>Preaxostyla</taxon>
        <taxon>Oxymonadida</taxon>
        <taxon>Blattamonas</taxon>
    </lineage>
</organism>
<dbReference type="Proteomes" id="UP001281761">
    <property type="component" value="Unassembled WGS sequence"/>
</dbReference>
<feature type="compositionally biased region" description="Basic and acidic residues" evidence="1">
    <location>
        <begin position="429"/>
        <end position="440"/>
    </location>
</feature>
<protein>
    <submittedName>
        <fullName evidence="2">Uncharacterized protein</fullName>
    </submittedName>
</protein>
<sequence length="551" mass="61883">MASTETVLDLPSFLHRMAFRIKTPAHNWILVKNILPPLTPHLAFQHFQTHFGPLQRPADPISDKNTFLYLEFPPTSTTPQTLLRNGPVMVSSSSSHFQAIRGCHVVLYAVEKTTVLDLQLLTKDTDAVRHAVHAALQSAPPFSLFLRNHPSTNSKYTIATDPFDPTSSNFRFHRHLFVLFSDRLSTEAARDILRQNDAVRTLTNCQFAQLNSVLHNSMFMNFEGVDMINSLKPDRFVPAANIFMNALEEFFKRQWPIEDGGVDKLEVWIRSNALSGKARLAFKEDLAGQNLVQSLLAVEGGIIPFSVTMEMEYIGRMQITGTLSAFNKKEGAGEARKLLRGKNRTRRIGSSSSRSSRRRHNNVHKYPSGLNPRAQQFVPQMAQGIDSTQHPILPKISSTPSLLPFLPTLPPQLPATSMMGFPLPSPLSVKERRSEKKEPSTDIPRMPARLMEGDDFELLLGSTSKSFPTTPRASDIFQSNELSSQFSFRPDTPLSGSFLSFEDDEESTFDQVIDFYNFDSHPPTPSPDSPSTNPSKIYKPVFIRLDPEFVL</sequence>
<gene>
    <name evidence="2" type="ORF">BLNAU_21570</name>
</gene>
<accession>A0ABQ9WVI1</accession>
<feature type="compositionally biased region" description="Basic residues" evidence="1">
    <location>
        <begin position="338"/>
        <end position="347"/>
    </location>
</feature>
<proteinExistence type="predicted"/>
<evidence type="ECO:0000313" key="2">
    <source>
        <dbReference type="EMBL" id="KAK2943501.1"/>
    </source>
</evidence>
<evidence type="ECO:0000313" key="3">
    <source>
        <dbReference type="Proteomes" id="UP001281761"/>
    </source>
</evidence>
<dbReference type="EMBL" id="JARBJD010000343">
    <property type="protein sequence ID" value="KAK2943501.1"/>
    <property type="molecule type" value="Genomic_DNA"/>
</dbReference>
<keyword evidence="3" id="KW-1185">Reference proteome</keyword>
<comment type="caution">
    <text evidence="2">The sequence shown here is derived from an EMBL/GenBank/DDBJ whole genome shotgun (WGS) entry which is preliminary data.</text>
</comment>
<reference evidence="2 3" key="1">
    <citation type="journal article" date="2022" name="bioRxiv">
        <title>Genomics of Preaxostyla Flagellates Illuminates Evolutionary Transitions and the Path Towards Mitochondrial Loss.</title>
        <authorList>
            <person name="Novak L.V.F."/>
            <person name="Treitli S.C."/>
            <person name="Pyrih J."/>
            <person name="Halakuc P."/>
            <person name="Pipaliya S.V."/>
            <person name="Vacek V."/>
            <person name="Brzon O."/>
            <person name="Soukal P."/>
            <person name="Eme L."/>
            <person name="Dacks J.B."/>
            <person name="Karnkowska A."/>
            <person name="Elias M."/>
            <person name="Hampl V."/>
        </authorList>
    </citation>
    <scope>NUCLEOTIDE SEQUENCE [LARGE SCALE GENOMIC DNA]</scope>
    <source>
        <strain evidence="2">NAU3</strain>
        <tissue evidence="2">Gut</tissue>
    </source>
</reference>
<name>A0ABQ9WVI1_9EUKA</name>